<accession>A0A8S5SCT9</accession>
<protein>
    <submittedName>
        <fullName evidence="1">Effector protein</fullName>
    </submittedName>
</protein>
<evidence type="ECO:0000313" key="1">
    <source>
        <dbReference type="EMBL" id="DAF48546.1"/>
    </source>
</evidence>
<organism evidence="1">
    <name type="scientific">Siphoviridae sp. ctdvJ3</name>
    <dbReference type="NCBI Taxonomy" id="2827903"/>
    <lineage>
        <taxon>Viruses</taxon>
        <taxon>Duplodnaviria</taxon>
        <taxon>Heunggongvirae</taxon>
        <taxon>Uroviricota</taxon>
        <taxon>Caudoviricetes</taxon>
    </lineage>
</organism>
<sequence length="46" mass="5191">MIPLLVLLVIALVIFVLVKSDFSNTSCDCTDEECRSCPFPCEKHNF</sequence>
<dbReference type="EMBL" id="BK032569">
    <property type="protein sequence ID" value="DAF48546.1"/>
    <property type="molecule type" value="Genomic_DNA"/>
</dbReference>
<name>A0A8S5SCT9_9CAUD</name>
<proteinExistence type="predicted"/>
<reference evidence="1" key="1">
    <citation type="journal article" date="2021" name="Proc. Natl. Acad. Sci. U.S.A.">
        <title>A Catalog of Tens of Thousands of Viruses from Human Metagenomes Reveals Hidden Associations with Chronic Diseases.</title>
        <authorList>
            <person name="Tisza M.J."/>
            <person name="Buck C.B."/>
        </authorList>
    </citation>
    <scope>NUCLEOTIDE SEQUENCE</scope>
    <source>
        <strain evidence="1">CtdvJ3</strain>
    </source>
</reference>